<evidence type="ECO:0000313" key="3">
    <source>
        <dbReference type="EMBL" id="SQI28822.1"/>
    </source>
</evidence>
<keyword evidence="2" id="KW-0812">Transmembrane</keyword>
<accession>A0A2X4U3E9</accession>
<dbReference type="Proteomes" id="UP000249091">
    <property type="component" value="Chromosome 1"/>
</dbReference>
<proteinExistence type="predicted"/>
<evidence type="ECO:0000313" key="4">
    <source>
        <dbReference type="Proteomes" id="UP000249091"/>
    </source>
</evidence>
<feature type="region of interest" description="Disordered" evidence="1">
    <location>
        <begin position="162"/>
        <end position="186"/>
    </location>
</feature>
<dbReference type="AlphaFoldDB" id="A0A2X4U3E9"/>
<organism evidence="3 4">
    <name type="scientific">Rhodococcus coprophilus</name>
    <dbReference type="NCBI Taxonomy" id="38310"/>
    <lineage>
        <taxon>Bacteria</taxon>
        <taxon>Bacillati</taxon>
        <taxon>Actinomycetota</taxon>
        <taxon>Actinomycetes</taxon>
        <taxon>Mycobacteriales</taxon>
        <taxon>Nocardiaceae</taxon>
        <taxon>Rhodococcus</taxon>
    </lineage>
</organism>
<feature type="transmembrane region" description="Helical" evidence="2">
    <location>
        <begin position="138"/>
        <end position="159"/>
    </location>
</feature>
<dbReference type="RefSeq" id="WP_072698290.1">
    <property type="nucleotide sequence ID" value="NZ_JAFBBL010000001.1"/>
</dbReference>
<keyword evidence="2" id="KW-1133">Transmembrane helix</keyword>
<sequence length="186" mass="19719">MSAPLLRIPGPSATDLPPGVTVETILADLRDDQVAAPAGQVDELVAQVTRARENGIDLSVVVIDQDPRMDSQLRDLATEVGAEDGGTVLVLSPGWVGTFSDSLDRVTLEAAEDKTYTGDPVVSTKNFVDSVTEPSPPWTLLTILLVLFVAAASAATYWAKNRRRNHPAPENAAERTPASESSSTTP</sequence>
<dbReference type="KEGG" id="rcr:NCTC10994_00575"/>
<evidence type="ECO:0000256" key="1">
    <source>
        <dbReference type="SAM" id="MobiDB-lite"/>
    </source>
</evidence>
<protein>
    <submittedName>
        <fullName evidence="3">Membrane protein</fullName>
    </submittedName>
</protein>
<evidence type="ECO:0000256" key="2">
    <source>
        <dbReference type="SAM" id="Phobius"/>
    </source>
</evidence>
<reference evidence="3 4" key="1">
    <citation type="submission" date="2018-06" db="EMBL/GenBank/DDBJ databases">
        <authorList>
            <consortium name="Pathogen Informatics"/>
            <person name="Doyle S."/>
        </authorList>
    </citation>
    <scope>NUCLEOTIDE SEQUENCE [LARGE SCALE GENOMIC DNA]</scope>
    <source>
        <strain evidence="3 4">NCTC10994</strain>
    </source>
</reference>
<dbReference type="InterPro" id="IPR046498">
    <property type="entry name" value="Rv1476-like"/>
</dbReference>
<dbReference type="EMBL" id="LS483468">
    <property type="protein sequence ID" value="SQI28822.1"/>
    <property type="molecule type" value="Genomic_DNA"/>
</dbReference>
<dbReference type="Pfam" id="PF20381">
    <property type="entry name" value="Rv1476"/>
    <property type="match status" value="1"/>
</dbReference>
<name>A0A2X4U3E9_9NOCA</name>
<dbReference type="STRING" id="1219011.GCA_001895045_00295"/>
<keyword evidence="4" id="KW-1185">Reference proteome</keyword>
<gene>
    <name evidence="3" type="ORF">NCTC10994_00575</name>
</gene>
<keyword evidence="2" id="KW-0472">Membrane</keyword>